<accession>A0ACB1AHK9</accession>
<evidence type="ECO:0000313" key="1">
    <source>
        <dbReference type="EMBL" id="CAK5091011.1"/>
    </source>
</evidence>
<reference evidence="1" key="1">
    <citation type="submission" date="2023-11" db="EMBL/GenBank/DDBJ databases">
        <authorList>
            <person name="Poullet M."/>
        </authorList>
    </citation>
    <scope>NUCLEOTIDE SEQUENCE</scope>
    <source>
        <strain evidence="1">E1834</strain>
    </source>
</reference>
<proteinExistence type="predicted"/>
<organism evidence="1 2">
    <name type="scientific">Meloidogyne enterolobii</name>
    <name type="common">Root-knot nematode worm</name>
    <name type="synonym">Meloidogyne mayaguensis</name>
    <dbReference type="NCBI Taxonomy" id="390850"/>
    <lineage>
        <taxon>Eukaryota</taxon>
        <taxon>Metazoa</taxon>
        <taxon>Ecdysozoa</taxon>
        <taxon>Nematoda</taxon>
        <taxon>Chromadorea</taxon>
        <taxon>Rhabditida</taxon>
        <taxon>Tylenchina</taxon>
        <taxon>Tylenchomorpha</taxon>
        <taxon>Tylenchoidea</taxon>
        <taxon>Meloidogynidae</taxon>
        <taxon>Meloidogyninae</taxon>
        <taxon>Meloidogyne</taxon>
    </lineage>
</organism>
<evidence type="ECO:0000313" key="2">
    <source>
        <dbReference type="Proteomes" id="UP001497535"/>
    </source>
</evidence>
<comment type="caution">
    <text evidence="1">The sequence shown here is derived from an EMBL/GenBank/DDBJ whole genome shotgun (WGS) entry which is preliminary data.</text>
</comment>
<gene>
    <name evidence="1" type="ORF">MENTE1834_LOCUS38832</name>
</gene>
<dbReference type="Proteomes" id="UP001497535">
    <property type="component" value="Unassembled WGS sequence"/>
</dbReference>
<sequence length="66" mass="7876">MGRDIHMLSNFEKPKRDNPTSYTPPHNYMNTPKYHFLPYSYEELVDLSQMTQNQLDSKIFNIIPNN</sequence>
<protein>
    <submittedName>
        <fullName evidence="1">Uncharacterized protein</fullName>
    </submittedName>
</protein>
<keyword evidence="2" id="KW-1185">Reference proteome</keyword>
<name>A0ACB1AHK9_MELEN</name>
<dbReference type="EMBL" id="CAVMJV010000085">
    <property type="protein sequence ID" value="CAK5091011.1"/>
    <property type="molecule type" value="Genomic_DNA"/>
</dbReference>